<keyword evidence="1" id="KW-1133">Transmembrane helix</keyword>
<accession>A0ABU2BMX0</accession>
<feature type="transmembrane region" description="Helical" evidence="1">
    <location>
        <begin position="132"/>
        <end position="151"/>
    </location>
</feature>
<name>A0ABU2BMX0_9MICC</name>
<keyword evidence="1" id="KW-0472">Membrane</keyword>
<dbReference type="Proteomes" id="UP001183817">
    <property type="component" value="Unassembled WGS sequence"/>
</dbReference>
<dbReference type="EMBL" id="JAVDYI010000001">
    <property type="protein sequence ID" value="MDR7360007.1"/>
    <property type="molecule type" value="Genomic_DNA"/>
</dbReference>
<evidence type="ECO:0000313" key="3">
    <source>
        <dbReference type="Proteomes" id="UP001183817"/>
    </source>
</evidence>
<keyword evidence="3" id="KW-1185">Reference proteome</keyword>
<evidence type="ECO:0000313" key="2">
    <source>
        <dbReference type="EMBL" id="MDR7360007.1"/>
    </source>
</evidence>
<sequence length="166" mass="18317">MPSSASSTLPVSQPQVLQPQAAAPLPDLTTGPGQLPTFRLNMMRGGYLFMAVGLMIVKWPLLLQASSMPVFEGVVLCILTAMSLLAFLGLRYPLGMLPILLFETMWKVLWLAIVALPHLIANDMDAATATMLFNVLFVVPILAVTPWGYVWKRYVMTRGERWVRGA</sequence>
<feature type="transmembrane region" description="Helical" evidence="1">
    <location>
        <begin position="100"/>
        <end position="120"/>
    </location>
</feature>
<proteinExistence type="predicted"/>
<keyword evidence="1" id="KW-0812">Transmembrane</keyword>
<feature type="transmembrane region" description="Helical" evidence="1">
    <location>
        <begin position="68"/>
        <end position="88"/>
    </location>
</feature>
<organism evidence="2 3">
    <name type="scientific">Paeniglutamicibacter sulfureus</name>
    <dbReference type="NCBI Taxonomy" id="43666"/>
    <lineage>
        <taxon>Bacteria</taxon>
        <taxon>Bacillati</taxon>
        <taxon>Actinomycetota</taxon>
        <taxon>Actinomycetes</taxon>
        <taxon>Micrococcales</taxon>
        <taxon>Micrococcaceae</taxon>
        <taxon>Paeniglutamicibacter</taxon>
    </lineage>
</organism>
<comment type="caution">
    <text evidence="2">The sequence shown here is derived from an EMBL/GenBank/DDBJ whole genome shotgun (WGS) entry which is preliminary data.</text>
</comment>
<protein>
    <submittedName>
        <fullName evidence="2">Uncharacterized protein</fullName>
    </submittedName>
</protein>
<reference evidence="2 3" key="1">
    <citation type="submission" date="2023-07" db="EMBL/GenBank/DDBJ databases">
        <title>Sequencing the genomes of 1000 actinobacteria strains.</title>
        <authorList>
            <person name="Klenk H.-P."/>
        </authorList>
    </citation>
    <scope>NUCLEOTIDE SEQUENCE [LARGE SCALE GENOMIC DNA]</scope>
    <source>
        <strain evidence="2 3">DSM 20167</strain>
    </source>
</reference>
<feature type="transmembrane region" description="Helical" evidence="1">
    <location>
        <begin position="45"/>
        <end position="62"/>
    </location>
</feature>
<evidence type="ECO:0000256" key="1">
    <source>
        <dbReference type="SAM" id="Phobius"/>
    </source>
</evidence>
<dbReference type="RefSeq" id="WP_310292684.1">
    <property type="nucleotide sequence ID" value="NZ_BAAAWO010000001.1"/>
</dbReference>
<gene>
    <name evidence="2" type="ORF">J2S64_003698</name>
</gene>